<proteinExistence type="predicted"/>
<sequence length="427" mass="46847">ADLSVTLANLYPEVPDLQISEVYDFAQQDPDAFLDDLVDRGRIGDSSYLLRMLGLGDEDISEVFPIITSEAEETRGILKQGGVPEDEIEKIVSMSAYGVEGLSARIVEEEERERETKAPQLYWDDVQGEWTRQPPLPGILGDISRTLRGAAEAPLFTVSGVPISASDIVAISLIGIWGAIATRQLYRRLIDIGKRTGSKLFEVALNTGLDKWIARQARISPESQNVLYRAILRDRKGIAERATRNWTRRLGERLSAKEAAQKATEDTIRELEVKLLPAARVPEVAKPPVVPPTAVTPTPKPPTPKPPTRVPAVAPKVPAVSEVAPTPVVEPVVTPEVPAEIAKIEATLPEGVRGLSPSELIETREEMGTLAGYTDDVSFRAFLGDKTKYWSEPTYKKAKAGQSFTVYRAVPNEITEIHSGAWVTQSR</sequence>
<protein>
    <submittedName>
        <fullName evidence="2">Uncharacterized protein</fullName>
    </submittedName>
</protein>
<feature type="non-terminal residue" evidence="2">
    <location>
        <position position="1"/>
    </location>
</feature>
<feature type="region of interest" description="Disordered" evidence="1">
    <location>
        <begin position="290"/>
        <end position="310"/>
    </location>
</feature>
<evidence type="ECO:0000256" key="1">
    <source>
        <dbReference type="SAM" id="MobiDB-lite"/>
    </source>
</evidence>
<feature type="non-terminal residue" evidence="2">
    <location>
        <position position="427"/>
    </location>
</feature>
<accession>X1FXY6</accession>
<comment type="caution">
    <text evidence="2">The sequence shown here is derived from an EMBL/GenBank/DDBJ whole genome shotgun (WGS) entry which is preliminary data.</text>
</comment>
<feature type="compositionally biased region" description="Pro residues" evidence="1">
    <location>
        <begin position="298"/>
        <end position="309"/>
    </location>
</feature>
<organism evidence="2">
    <name type="scientific">marine sediment metagenome</name>
    <dbReference type="NCBI Taxonomy" id="412755"/>
    <lineage>
        <taxon>unclassified sequences</taxon>
        <taxon>metagenomes</taxon>
        <taxon>ecological metagenomes</taxon>
    </lineage>
</organism>
<reference evidence="2" key="1">
    <citation type="journal article" date="2014" name="Front. Microbiol.">
        <title>High frequency of phylogenetically diverse reductive dehalogenase-homologous genes in deep subseafloor sedimentary metagenomes.</title>
        <authorList>
            <person name="Kawai M."/>
            <person name="Futagami T."/>
            <person name="Toyoda A."/>
            <person name="Takaki Y."/>
            <person name="Nishi S."/>
            <person name="Hori S."/>
            <person name="Arai W."/>
            <person name="Tsubouchi T."/>
            <person name="Morono Y."/>
            <person name="Uchiyama I."/>
            <person name="Ito T."/>
            <person name="Fujiyama A."/>
            <person name="Inagaki F."/>
            <person name="Takami H."/>
        </authorList>
    </citation>
    <scope>NUCLEOTIDE SEQUENCE</scope>
    <source>
        <strain evidence="2">Expedition CK06-06</strain>
    </source>
</reference>
<name>X1FXY6_9ZZZZ</name>
<dbReference type="AlphaFoldDB" id="X1FXY6"/>
<evidence type="ECO:0000313" key="2">
    <source>
        <dbReference type="EMBL" id="GAH37415.1"/>
    </source>
</evidence>
<dbReference type="EMBL" id="BARU01006825">
    <property type="protein sequence ID" value="GAH37415.1"/>
    <property type="molecule type" value="Genomic_DNA"/>
</dbReference>
<gene>
    <name evidence="2" type="ORF">S03H2_13444</name>
</gene>